<dbReference type="AlphaFoldDB" id="A0A7S0DPG5"/>
<sequence length="360" mass="39050">MAAMGYIGVLMAVVCFGSNFAVVKKFDGGDGIFFQLMMCMGIWTAGLVVHLVLGSPKFYPIAMIGGACWAIGNSLCVYIIKNIGMALGLVIWGSTAMLVGWCTGFFGLFGLQKDEIARVWLNILGLCLALTSIGISFFIKPSVSEQPKVSVQIEDGEIFVSLPNEDPIEEGKISPGHVLSSVQEKPIVTNHKTNPCMGMVAAVVAGLLFGNNFDPPTYIQQHNCQGDNRCVERFRGASSDPLNYVFSHFCGIYAMSMLIFFGYTIYKKNKPWISSELTFPAFLSGVIWAIGQIGWFIANGELGYTVAFPMVVIGPGIVGSIWSIFLFKSIRGFNNYLLLLGVFSLSISCCVCMVLSKSSG</sequence>
<evidence type="ECO:0000313" key="7">
    <source>
        <dbReference type="EMBL" id="CAD8460449.1"/>
    </source>
</evidence>
<evidence type="ECO:0000256" key="6">
    <source>
        <dbReference type="SAM" id="Phobius"/>
    </source>
</evidence>
<evidence type="ECO:0000256" key="2">
    <source>
        <dbReference type="ARBA" id="ARBA00005731"/>
    </source>
</evidence>
<evidence type="ECO:0000256" key="5">
    <source>
        <dbReference type="ARBA" id="ARBA00023136"/>
    </source>
</evidence>
<dbReference type="InterPro" id="IPR010651">
    <property type="entry name" value="Sugar_transport"/>
</dbReference>
<feature type="transmembrane region" description="Helical" evidence="6">
    <location>
        <begin position="117"/>
        <end position="139"/>
    </location>
</feature>
<evidence type="ECO:0000256" key="1">
    <source>
        <dbReference type="ARBA" id="ARBA00004141"/>
    </source>
</evidence>
<gene>
    <name evidence="7" type="ORF">LAMO00422_LOCUS19407</name>
</gene>
<comment type="similarity">
    <text evidence="2">Belongs to the TMEM144 family.</text>
</comment>
<comment type="subcellular location">
    <subcellularLocation>
        <location evidence="1">Membrane</location>
        <topology evidence="1">Multi-pass membrane protein</topology>
    </subcellularLocation>
</comment>
<organism evidence="7">
    <name type="scientific">Amorphochlora amoebiformis</name>
    <dbReference type="NCBI Taxonomy" id="1561963"/>
    <lineage>
        <taxon>Eukaryota</taxon>
        <taxon>Sar</taxon>
        <taxon>Rhizaria</taxon>
        <taxon>Cercozoa</taxon>
        <taxon>Chlorarachniophyceae</taxon>
        <taxon>Amorphochlora</taxon>
    </lineage>
</organism>
<evidence type="ECO:0000256" key="4">
    <source>
        <dbReference type="ARBA" id="ARBA00022989"/>
    </source>
</evidence>
<dbReference type="EMBL" id="HBEM01028413">
    <property type="protein sequence ID" value="CAD8460449.1"/>
    <property type="molecule type" value="Transcribed_RNA"/>
</dbReference>
<keyword evidence="4 6" id="KW-1133">Transmembrane helix</keyword>
<dbReference type="Pfam" id="PF07857">
    <property type="entry name" value="TMEM144"/>
    <property type="match status" value="1"/>
</dbReference>
<feature type="transmembrane region" description="Helical" evidence="6">
    <location>
        <begin position="87"/>
        <end position="111"/>
    </location>
</feature>
<reference evidence="7" key="1">
    <citation type="submission" date="2021-01" db="EMBL/GenBank/DDBJ databases">
        <authorList>
            <person name="Corre E."/>
            <person name="Pelletier E."/>
            <person name="Niang G."/>
            <person name="Scheremetjew M."/>
            <person name="Finn R."/>
            <person name="Kale V."/>
            <person name="Holt S."/>
            <person name="Cochrane G."/>
            <person name="Meng A."/>
            <person name="Brown T."/>
            <person name="Cohen L."/>
        </authorList>
    </citation>
    <scope>NUCLEOTIDE SEQUENCE</scope>
    <source>
        <strain evidence="7">CCMP2058</strain>
    </source>
</reference>
<accession>A0A7S0DPG5</accession>
<feature type="transmembrane region" description="Helical" evidence="6">
    <location>
        <begin position="336"/>
        <end position="356"/>
    </location>
</feature>
<feature type="transmembrane region" description="Helical" evidence="6">
    <location>
        <begin position="32"/>
        <end position="53"/>
    </location>
</feature>
<proteinExistence type="inferred from homology"/>
<evidence type="ECO:0000256" key="3">
    <source>
        <dbReference type="ARBA" id="ARBA00022692"/>
    </source>
</evidence>
<feature type="transmembrane region" description="Helical" evidence="6">
    <location>
        <begin position="244"/>
        <end position="265"/>
    </location>
</feature>
<feature type="transmembrane region" description="Helical" evidence="6">
    <location>
        <begin position="195"/>
        <end position="213"/>
    </location>
</feature>
<keyword evidence="5 6" id="KW-0472">Membrane</keyword>
<feature type="transmembrane region" description="Helical" evidence="6">
    <location>
        <begin position="59"/>
        <end position="80"/>
    </location>
</feature>
<dbReference type="PANTHER" id="PTHR16119">
    <property type="entry name" value="TRANSMEMBRANE PROTEIN 144"/>
    <property type="match status" value="1"/>
</dbReference>
<dbReference type="PANTHER" id="PTHR16119:SF17">
    <property type="entry name" value="TRANSMEMBRANE PROTEIN 144"/>
    <property type="match status" value="1"/>
</dbReference>
<evidence type="ECO:0008006" key="8">
    <source>
        <dbReference type="Google" id="ProtNLM"/>
    </source>
</evidence>
<name>A0A7S0DPG5_9EUKA</name>
<protein>
    <recommendedName>
        <fullName evidence="8">Transmembrane protein 144</fullName>
    </recommendedName>
</protein>
<feature type="transmembrane region" description="Helical" evidence="6">
    <location>
        <begin position="277"/>
        <end position="298"/>
    </location>
</feature>
<dbReference type="InterPro" id="IPR012435">
    <property type="entry name" value="TMEM144"/>
</dbReference>
<dbReference type="GO" id="GO:0015144">
    <property type="term" value="F:carbohydrate transmembrane transporter activity"/>
    <property type="evidence" value="ECO:0007669"/>
    <property type="project" value="InterPro"/>
</dbReference>
<feature type="transmembrane region" description="Helical" evidence="6">
    <location>
        <begin position="304"/>
        <end position="327"/>
    </location>
</feature>
<dbReference type="GO" id="GO:0016020">
    <property type="term" value="C:membrane"/>
    <property type="evidence" value="ECO:0007669"/>
    <property type="project" value="UniProtKB-SubCell"/>
</dbReference>
<feature type="transmembrane region" description="Helical" evidence="6">
    <location>
        <begin position="6"/>
        <end position="23"/>
    </location>
</feature>
<keyword evidence="3 6" id="KW-0812">Transmembrane</keyword>